<gene>
    <name evidence="5 8" type="primary">hrcA</name>
    <name evidence="8" type="ORF">IC761_00830</name>
</gene>
<feature type="domain" description="Heat-inducible transcription repressor HrcA C-terminal" evidence="7">
    <location>
        <begin position="124"/>
        <end position="346"/>
    </location>
</feature>
<evidence type="ECO:0000256" key="4">
    <source>
        <dbReference type="ARBA" id="ARBA00023163"/>
    </source>
</evidence>
<accession>A0A7S9D624</accession>
<comment type="function">
    <text evidence="5">Negative regulator of class I heat shock genes (grpE-dnaK-dnaJ and groELS operons). Prevents heat-shock induction of these operons.</text>
</comment>
<feature type="coiled-coil region" evidence="6">
    <location>
        <begin position="208"/>
        <end position="239"/>
    </location>
</feature>
<dbReference type="SUPFAM" id="SSF46785">
    <property type="entry name" value="Winged helix' DNA-binding domain"/>
    <property type="match status" value="1"/>
</dbReference>
<dbReference type="InterPro" id="IPR036388">
    <property type="entry name" value="WH-like_DNA-bd_sf"/>
</dbReference>
<evidence type="ECO:0000256" key="6">
    <source>
        <dbReference type="SAM" id="Coils"/>
    </source>
</evidence>
<dbReference type="Gene3D" id="3.30.390.60">
    <property type="entry name" value="Heat-inducible transcription repressor hrca homolog, domain 3"/>
    <property type="match status" value="1"/>
</dbReference>
<dbReference type="InterPro" id="IPR023120">
    <property type="entry name" value="WHTH_transcript_rep_HrcA_IDD"/>
</dbReference>
<keyword evidence="6" id="KW-0175">Coiled coil</keyword>
<keyword evidence="3 5" id="KW-0346">Stress response</keyword>
<dbReference type="NCBIfam" id="TIGR00331">
    <property type="entry name" value="hrcA"/>
    <property type="match status" value="1"/>
</dbReference>
<dbReference type="Proteomes" id="UP000594621">
    <property type="component" value="Chromosome"/>
</dbReference>
<evidence type="ECO:0000256" key="1">
    <source>
        <dbReference type="ARBA" id="ARBA00022491"/>
    </source>
</evidence>
<evidence type="ECO:0000256" key="3">
    <source>
        <dbReference type="ARBA" id="ARBA00023016"/>
    </source>
</evidence>
<dbReference type="SUPFAM" id="SSF55781">
    <property type="entry name" value="GAF domain-like"/>
    <property type="match status" value="1"/>
</dbReference>
<organism evidence="8 9">
    <name type="scientific">Bradyrhizobium commune</name>
    <dbReference type="NCBI Taxonomy" id="83627"/>
    <lineage>
        <taxon>Bacteria</taxon>
        <taxon>Pseudomonadati</taxon>
        <taxon>Pseudomonadota</taxon>
        <taxon>Alphaproteobacteria</taxon>
        <taxon>Hyphomicrobiales</taxon>
        <taxon>Nitrobacteraceae</taxon>
        <taxon>Bradyrhizobium</taxon>
    </lineage>
</organism>
<comment type="similarity">
    <text evidence="5">Belongs to the HrcA family.</text>
</comment>
<dbReference type="AlphaFoldDB" id="A0A7S9D624"/>
<dbReference type="GO" id="GO:0045892">
    <property type="term" value="P:negative regulation of DNA-templated transcription"/>
    <property type="evidence" value="ECO:0007669"/>
    <property type="project" value="UniProtKB-UniRule"/>
</dbReference>
<dbReference type="InterPro" id="IPR036390">
    <property type="entry name" value="WH_DNA-bd_sf"/>
</dbReference>
<reference evidence="8 9" key="1">
    <citation type="submission" date="2020-09" db="EMBL/GenBank/DDBJ databases">
        <title>Complete genomes of bradyrhizobia occurring on native shrubby legumes in Australia.</title>
        <authorList>
            <person name="Lafay B."/>
        </authorList>
    </citation>
    <scope>NUCLEOTIDE SEQUENCE [LARGE SCALE GENOMIC DNA]</scope>
    <source>
        <strain evidence="8 9">BDV5040</strain>
    </source>
</reference>
<evidence type="ECO:0000313" key="8">
    <source>
        <dbReference type="EMBL" id="QPF91884.1"/>
    </source>
</evidence>
<evidence type="ECO:0000256" key="2">
    <source>
        <dbReference type="ARBA" id="ARBA00023015"/>
    </source>
</evidence>
<sequence length="362" mass="39210">MAHHDPIHLIAPRAGLAQLNERSRDIFRQIVESYLATGEPVGSRNISRLIAMPLSPASVRNVMADLEHLGLIYAPHTSAGRLPTELGLRFFVDALMQVGDLNEAERQSIQSQLTSVGQAQSVEAALDQALTRLSGLTRTAAVVLTPKSNTRLKHIEFVRLEPEKALVILVGEDGQVENRVLALPPGVPSSAITEAGNFLNARIRGRTLAEARLELETALNEARAELDQLTQKVISAGIASWSGGENEDRQLIVRGHANLLEDLHALEDLERVRLLFDDLETKRGVIDLLGRAETAEGVRIFIGSENKLFSLSGSSTIISPYRDAAGSIVGVLGVIGPTRLNYARVIPTVDYAARIVSRLLGG</sequence>
<dbReference type="RefSeq" id="WP_195801439.1">
    <property type="nucleotide sequence ID" value="NZ_CP061379.1"/>
</dbReference>
<dbReference type="Gene3D" id="3.30.450.40">
    <property type="match status" value="1"/>
</dbReference>
<dbReference type="InterPro" id="IPR029016">
    <property type="entry name" value="GAF-like_dom_sf"/>
</dbReference>
<evidence type="ECO:0000259" key="7">
    <source>
        <dbReference type="Pfam" id="PF01628"/>
    </source>
</evidence>
<evidence type="ECO:0000256" key="5">
    <source>
        <dbReference type="HAMAP-Rule" id="MF_00081"/>
    </source>
</evidence>
<dbReference type="PANTHER" id="PTHR34824">
    <property type="entry name" value="HEAT-INDUCIBLE TRANSCRIPTION REPRESSOR HRCA"/>
    <property type="match status" value="1"/>
</dbReference>
<keyword evidence="2 5" id="KW-0805">Transcription regulation</keyword>
<dbReference type="EMBL" id="CP061379">
    <property type="protein sequence ID" value="QPF91884.1"/>
    <property type="molecule type" value="Genomic_DNA"/>
</dbReference>
<dbReference type="GO" id="GO:0003677">
    <property type="term" value="F:DNA binding"/>
    <property type="evidence" value="ECO:0007669"/>
    <property type="project" value="InterPro"/>
</dbReference>
<proteinExistence type="inferred from homology"/>
<protein>
    <recommendedName>
        <fullName evidence="5">Heat-inducible transcription repressor HrcA</fullName>
    </recommendedName>
</protein>
<keyword evidence="1 5" id="KW-0678">Repressor</keyword>
<keyword evidence="4 5" id="KW-0804">Transcription</keyword>
<dbReference type="PANTHER" id="PTHR34824:SF1">
    <property type="entry name" value="HEAT-INDUCIBLE TRANSCRIPTION REPRESSOR HRCA"/>
    <property type="match status" value="1"/>
</dbReference>
<dbReference type="HAMAP" id="MF_00081">
    <property type="entry name" value="HrcA"/>
    <property type="match status" value="1"/>
</dbReference>
<evidence type="ECO:0000313" key="9">
    <source>
        <dbReference type="Proteomes" id="UP000594621"/>
    </source>
</evidence>
<keyword evidence="9" id="KW-1185">Reference proteome</keyword>
<name>A0A7S9D624_9BRAD</name>
<dbReference type="Gene3D" id="1.10.10.10">
    <property type="entry name" value="Winged helix-like DNA-binding domain superfamily/Winged helix DNA-binding domain"/>
    <property type="match status" value="1"/>
</dbReference>
<dbReference type="InterPro" id="IPR002571">
    <property type="entry name" value="HrcA"/>
</dbReference>
<dbReference type="InterPro" id="IPR021153">
    <property type="entry name" value="HrcA_C"/>
</dbReference>
<dbReference type="KEGG" id="bcou:IC761_00830"/>
<dbReference type="PIRSF" id="PIRSF005485">
    <property type="entry name" value="HrcA"/>
    <property type="match status" value="1"/>
</dbReference>
<dbReference type="Pfam" id="PF01628">
    <property type="entry name" value="HrcA"/>
    <property type="match status" value="1"/>
</dbReference>